<reference evidence="2 3" key="1">
    <citation type="submission" date="2020-08" db="EMBL/GenBank/DDBJ databases">
        <title>Genomic Encyclopedia of Type Strains, Phase IV (KMG-IV): sequencing the most valuable type-strain genomes for metagenomic binning, comparative biology and taxonomic classification.</title>
        <authorList>
            <person name="Goeker M."/>
        </authorList>
    </citation>
    <scope>NUCLEOTIDE SEQUENCE [LARGE SCALE GENOMIC DNA]</scope>
    <source>
        <strain evidence="2 3">DSM 11805</strain>
    </source>
</reference>
<keyword evidence="3" id="KW-1185">Reference proteome</keyword>
<feature type="transmembrane region" description="Helical" evidence="1">
    <location>
        <begin position="134"/>
        <end position="152"/>
    </location>
</feature>
<proteinExistence type="predicted"/>
<keyword evidence="1" id="KW-0472">Membrane</keyword>
<dbReference type="AlphaFoldDB" id="A0A841RGP6"/>
<name>A0A841RGP6_9BACI</name>
<feature type="transmembrane region" description="Helical" evidence="1">
    <location>
        <begin position="159"/>
        <end position="178"/>
    </location>
</feature>
<dbReference type="EMBL" id="JACHON010000001">
    <property type="protein sequence ID" value="MBB6511811.1"/>
    <property type="molecule type" value="Genomic_DNA"/>
</dbReference>
<organism evidence="2 3">
    <name type="scientific">Gracilibacillus halotolerans</name>
    <dbReference type="NCBI Taxonomy" id="74386"/>
    <lineage>
        <taxon>Bacteria</taxon>
        <taxon>Bacillati</taxon>
        <taxon>Bacillota</taxon>
        <taxon>Bacilli</taxon>
        <taxon>Bacillales</taxon>
        <taxon>Bacillaceae</taxon>
        <taxon>Gracilibacillus</taxon>
    </lineage>
</organism>
<evidence type="ECO:0000313" key="3">
    <source>
        <dbReference type="Proteomes" id="UP000572212"/>
    </source>
</evidence>
<keyword evidence="1" id="KW-1133">Transmembrane helix</keyword>
<comment type="caution">
    <text evidence="2">The sequence shown here is derived from an EMBL/GenBank/DDBJ whole genome shotgun (WGS) entry which is preliminary data.</text>
</comment>
<feature type="transmembrane region" description="Helical" evidence="1">
    <location>
        <begin position="109"/>
        <end position="128"/>
    </location>
</feature>
<evidence type="ECO:0000313" key="2">
    <source>
        <dbReference type="EMBL" id="MBB6511811.1"/>
    </source>
</evidence>
<accession>A0A841RGP6</accession>
<dbReference type="Proteomes" id="UP000572212">
    <property type="component" value="Unassembled WGS sequence"/>
</dbReference>
<sequence length="181" mass="21214">MDQNRKKIIIEEIRYWKEHKLLPETYCNFLLTLYTQGNTDIDNEMKEDKKDKLPYYLLWYVANTLLLLIPLLFFVTNKVVFLESLIGGLAIVIAYMFHRKYKKHPKLAPSYSILILFSLFFLATVSIGDEYVKNNLLIYGWTLLNSVIWIIVGKKSRYLSLQIAGIIVFIIIGIVIIFDII</sequence>
<keyword evidence="1" id="KW-0812">Transmembrane</keyword>
<evidence type="ECO:0000256" key="1">
    <source>
        <dbReference type="SAM" id="Phobius"/>
    </source>
</evidence>
<protein>
    <submittedName>
        <fullName evidence="2">Uncharacterized protein</fullName>
    </submittedName>
</protein>
<feature type="transmembrane region" description="Helical" evidence="1">
    <location>
        <begin position="53"/>
        <end position="73"/>
    </location>
</feature>
<feature type="transmembrane region" description="Helical" evidence="1">
    <location>
        <begin position="79"/>
        <end position="97"/>
    </location>
</feature>
<dbReference type="RefSeq" id="WP_184244368.1">
    <property type="nucleotide sequence ID" value="NZ_BAAACU010000022.1"/>
</dbReference>
<gene>
    <name evidence="2" type="ORF">GGQ92_000578</name>
</gene>